<dbReference type="Pfam" id="PF01047">
    <property type="entry name" value="MarR"/>
    <property type="match status" value="1"/>
</dbReference>
<name>A0ABT1A2Q6_9PSEU</name>
<dbReference type="InterPro" id="IPR039422">
    <property type="entry name" value="MarR/SlyA-like"/>
</dbReference>
<dbReference type="RefSeq" id="WP_252440787.1">
    <property type="nucleotide sequence ID" value="NZ_JAGSOV010000040.1"/>
</dbReference>
<evidence type="ECO:0000259" key="1">
    <source>
        <dbReference type="PROSITE" id="PS50995"/>
    </source>
</evidence>
<reference evidence="2" key="1">
    <citation type="submission" date="2021-04" db="EMBL/GenBank/DDBJ databases">
        <title>Pseudonocardia sp. nov., isolated from sandy soil of mangrove forest.</title>
        <authorList>
            <person name="Zan Z."/>
            <person name="Huang R."/>
            <person name="Liu W."/>
        </authorList>
    </citation>
    <scope>NUCLEOTIDE SEQUENCE</scope>
    <source>
        <strain evidence="2">S2-4</strain>
    </source>
</reference>
<dbReference type="EMBL" id="JAGSOV010000040">
    <property type="protein sequence ID" value="MCO1657267.1"/>
    <property type="molecule type" value="Genomic_DNA"/>
</dbReference>
<dbReference type="PROSITE" id="PS50995">
    <property type="entry name" value="HTH_MARR_2"/>
    <property type="match status" value="1"/>
</dbReference>
<dbReference type="Proteomes" id="UP001165283">
    <property type="component" value="Unassembled WGS sequence"/>
</dbReference>
<dbReference type="Gene3D" id="1.10.10.10">
    <property type="entry name" value="Winged helix-like DNA-binding domain superfamily/Winged helix DNA-binding domain"/>
    <property type="match status" value="1"/>
</dbReference>
<dbReference type="InterPro" id="IPR036390">
    <property type="entry name" value="WH_DNA-bd_sf"/>
</dbReference>
<sequence>MSSVSSGRDDARRAPAAAVRDGLRAANAQLSVLDQVVSARLDMRNSDRVCLDLIARHGPIGPSELARLAGVHPATMTGVIDRLQRAGWVVRERDPEAADRRGVAVRVRRDRAGEVHRLYGGMRSALDEICAGYSAAELELIVDFLGKVSAAGQAAAQELADQ</sequence>
<dbReference type="InterPro" id="IPR036388">
    <property type="entry name" value="WH-like_DNA-bd_sf"/>
</dbReference>
<proteinExistence type="predicted"/>
<accession>A0ABT1A2Q6</accession>
<feature type="domain" description="HTH marR-type" evidence="1">
    <location>
        <begin position="1"/>
        <end position="150"/>
    </location>
</feature>
<organism evidence="2 3">
    <name type="scientific">Pseudonocardia humida</name>
    <dbReference type="NCBI Taxonomy" id="2800819"/>
    <lineage>
        <taxon>Bacteria</taxon>
        <taxon>Bacillati</taxon>
        <taxon>Actinomycetota</taxon>
        <taxon>Actinomycetes</taxon>
        <taxon>Pseudonocardiales</taxon>
        <taxon>Pseudonocardiaceae</taxon>
        <taxon>Pseudonocardia</taxon>
    </lineage>
</organism>
<comment type="caution">
    <text evidence="2">The sequence shown here is derived from an EMBL/GenBank/DDBJ whole genome shotgun (WGS) entry which is preliminary data.</text>
</comment>
<dbReference type="PANTHER" id="PTHR33164:SF106">
    <property type="entry name" value="TRANSCRIPTIONAL REGULATORY PROTEIN"/>
    <property type="match status" value="1"/>
</dbReference>
<protein>
    <submittedName>
        <fullName evidence="2">MarR family transcriptional regulator</fullName>
    </submittedName>
</protein>
<dbReference type="InterPro" id="IPR000835">
    <property type="entry name" value="HTH_MarR-typ"/>
</dbReference>
<keyword evidence="3" id="KW-1185">Reference proteome</keyword>
<dbReference type="PRINTS" id="PR00598">
    <property type="entry name" value="HTHMARR"/>
</dbReference>
<evidence type="ECO:0000313" key="2">
    <source>
        <dbReference type="EMBL" id="MCO1657267.1"/>
    </source>
</evidence>
<dbReference type="SUPFAM" id="SSF46785">
    <property type="entry name" value="Winged helix' DNA-binding domain"/>
    <property type="match status" value="1"/>
</dbReference>
<gene>
    <name evidence="2" type="ORF">KDL28_19605</name>
</gene>
<dbReference type="PANTHER" id="PTHR33164">
    <property type="entry name" value="TRANSCRIPTIONAL REGULATOR, MARR FAMILY"/>
    <property type="match status" value="1"/>
</dbReference>
<dbReference type="SMART" id="SM00347">
    <property type="entry name" value="HTH_MARR"/>
    <property type="match status" value="1"/>
</dbReference>
<evidence type="ECO:0000313" key="3">
    <source>
        <dbReference type="Proteomes" id="UP001165283"/>
    </source>
</evidence>